<protein>
    <submittedName>
        <fullName evidence="1">Uncharacterized protein</fullName>
    </submittedName>
</protein>
<dbReference type="AlphaFoldDB" id="A0A2N5VH65"/>
<dbReference type="EMBL" id="PGCI01000017">
    <property type="protein sequence ID" value="PLW49353.1"/>
    <property type="molecule type" value="Genomic_DNA"/>
</dbReference>
<sequence length="261" mass="28780">MFIEASRQLHRLVGALDAGNVSATPAEFIYSSRFKTFCCVKIRKILTTGNVDSYTTNSTTKGMPISCTALTHIDSQEDQWMREYLPSGYPDLPSAQVSLLGQMRLLIKHDCGLVHNFLLTNIKELNCHPITGPVPTLDELIVLVDHGVASPARLCSVASIRLAYGGTGKRQTISSPSFSKVVIERDATSFNGTHQIEQIAPDLIHLPTNVEVQAYMDQVAVPPRRRLTGPATYTSEPLHLSHPLQSWDQSTQHPFQVFAAN</sequence>
<comment type="caution">
    <text evidence="1">The sequence shown here is derived from an EMBL/GenBank/DDBJ whole genome shotgun (WGS) entry which is preliminary data.</text>
</comment>
<reference evidence="1 2" key="1">
    <citation type="submission" date="2017-11" db="EMBL/GenBank/DDBJ databases">
        <title>De novo assembly and phasing of dikaryotic genomes from two isolates of Puccinia coronata f. sp. avenae, the causal agent of oat crown rust.</title>
        <authorList>
            <person name="Miller M.E."/>
            <person name="Zhang Y."/>
            <person name="Omidvar V."/>
            <person name="Sperschneider J."/>
            <person name="Schwessinger B."/>
            <person name="Raley C."/>
            <person name="Palmer J.M."/>
            <person name="Garnica D."/>
            <person name="Upadhyaya N."/>
            <person name="Rathjen J."/>
            <person name="Taylor J.M."/>
            <person name="Park R.F."/>
            <person name="Dodds P.N."/>
            <person name="Hirsch C.D."/>
            <person name="Kianian S.F."/>
            <person name="Figueroa M."/>
        </authorList>
    </citation>
    <scope>NUCLEOTIDE SEQUENCE [LARGE SCALE GENOMIC DNA]</scope>
    <source>
        <strain evidence="1">12SD80</strain>
    </source>
</reference>
<dbReference type="Proteomes" id="UP000235392">
    <property type="component" value="Unassembled WGS sequence"/>
</dbReference>
<proteinExistence type="predicted"/>
<evidence type="ECO:0000313" key="1">
    <source>
        <dbReference type="EMBL" id="PLW49353.1"/>
    </source>
</evidence>
<accession>A0A2N5VH65</accession>
<gene>
    <name evidence="1" type="ORF">PCASD_02661</name>
</gene>
<name>A0A2N5VH65_9BASI</name>
<evidence type="ECO:0000313" key="2">
    <source>
        <dbReference type="Proteomes" id="UP000235392"/>
    </source>
</evidence>
<organism evidence="1 2">
    <name type="scientific">Puccinia coronata f. sp. avenae</name>
    <dbReference type="NCBI Taxonomy" id="200324"/>
    <lineage>
        <taxon>Eukaryota</taxon>
        <taxon>Fungi</taxon>
        <taxon>Dikarya</taxon>
        <taxon>Basidiomycota</taxon>
        <taxon>Pucciniomycotina</taxon>
        <taxon>Pucciniomycetes</taxon>
        <taxon>Pucciniales</taxon>
        <taxon>Pucciniaceae</taxon>
        <taxon>Puccinia</taxon>
    </lineage>
</organism>